<accession>A0A5M8R0F2</accession>
<dbReference type="AlphaFoldDB" id="A0A5M8R0F2"/>
<name>A0A5M8R0F2_9BACT</name>
<dbReference type="SUPFAM" id="SSF55545">
    <property type="entry name" value="beta-N-acetylhexosaminidase-like domain"/>
    <property type="match status" value="1"/>
</dbReference>
<reference evidence="11 12" key="1">
    <citation type="submission" date="2019-05" db="EMBL/GenBank/DDBJ databases">
        <authorList>
            <person name="Qu J.-H."/>
        </authorList>
    </citation>
    <scope>NUCLEOTIDE SEQUENCE [LARGE SCALE GENOMIC DNA]</scope>
    <source>
        <strain evidence="11 12">NS28</strain>
    </source>
</reference>
<evidence type="ECO:0000259" key="10">
    <source>
        <dbReference type="SMART" id="SM01081"/>
    </source>
</evidence>
<keyword evidence="4 11" id="KW-0378">Hydrolase</keyword>
<dbReference type="InterPro" id="IPR012291">
    <property type="entry name" value="CBM2_carb-bd_dom_sf"/>
</dbReference>
<dbReference type="InterPro" id="IPR008965">
    <property type="entry name" value="CBM2/CBM3_carb-bd_dom_sf"/>
</dbReference>
<dbReference type="Pfam" id="PF02838">
    <property type="entry name" value="Glyco_hydro_20b"/>
    <property type="match status" value="1"/>
</dbReference>
<dbReference type="Proteomes" id="UP000323994">
    <property type="component" value="Unassembled WGS sequence"/>
</dbReference>
<evidence type="ECO:0000256" key="4">
    <source>
        <dbReference type="ARBA" id="ARBA00022801"/>
    </source>
</evidence>
<dbReference type="InterPro" id="IPR017853">
    <property type="entry name" value="GH"/>
</dbReference>
<dbReference type="Gene3D" id="2.60.40.290">
    <property type="match status" value="1"/>
</dbReference>
<dbReference type="SMART" id="SM01081">
    <property type="entry name" value="CHB_HEX"/>
    <property type="match status" value="1"/>
</dbReference>
<feature type="active site" description="Proton donor" evidence="8">
    <location>
        <position position="545"/>
    </location>
</feature>
<dbReference type="GO" id="GO:0030247">
    <property type="term" value="F:polysaccharide binding"/>
    <property type="evidence" value="ECO:0007669"/>
    <property type="project" value="InterPro"/>
</dbReference>
<evidence type="ECO:0000256" key="5">
    <source>
        <dbReference type="ARBA" id="ARBA00023295"/>
    </source>
</evidence>
<feature type="domain" description="Chitobiase/beta-hexosaminidases N-terminal" evidence="10">
    <location>
        <begin position="32"/>
        <end position="182"/>
    </location>
</feature>
<dbReference type="GO" id="GO:0005975">
    <property type="term" value="P:carbohydrate metabolic process"/>
    <property type="evidence" value="ECO:0007669"/>
    <property type="project" value="InterPro"/>
</dbReference>
<comment type="catalytic activity">
    <reaction evidence="1">
        <text>Hydrolysis of terminal non-reducing N-acetyl-D-hexosamine residues in N-acetyl-beta-D-hexosaminides.</text>
        <dbReference type="EC" id="3.2.1.52"/>
    </reaction>
</comment>
<evidence type="ECO:0000256" key="2">
    <source>
        <dbReference type="ARBA" id="ARBA00006285"/>
    </source>
</evidence>
<dbReference type="PROSITE" id="PS51257">
    <property type="entry name" value="PROKAR_LIPOPROTEIN"/>
    <property type="match status" value="1"/>
</dbReference>
<evidence type="ECO:0000313" key="12">
    <source>
        <dbReference type="Proteomes" id="UP000323994"/>
    </source>
</evidence>
<evidence type="ECO:0000256" key="8">
    <source>
        <dbReference type="PIRSR" id="PIRSR625705-1"/>
    </source>
</evidence>
<dbReference type="CDD" id="cd02847">
    <property type="entry name" value="E_set_Chitobiase_C"/>
    <property type="match status" value="1"/>
</dbReference>
<proteinExistence type="inferred from homology"/>
<keyword evidence="5" id="KW-0326">Glycosidase</keyword>
<dbReference type="InterPro" id="IPR015882">
    <property type="entry name" value="HEX_bac_N"/>
</dbReference>
<dbReference type="Gene3D" id="3.30.379.10">
    <property type="entry name" value="Chitobiase/beta-hexosaminidase domain 2-like"/>
    <property type="match status" value="1"/>
</dbReference>
<dbReference type="Pfam" id="PF03174">
    <property type="entry name" value="CHB_HEX_C"/>
    <property type="match status" value="1"/>
</dbReference>
<evidence type="ECO:0000313" key="11">
    <source>
        <dbReference type="EMBL" id="KAA6440484.1"/>
    </source>
</evidence>
<feature type="signal peptide" evidence="9">
    <location>
        <begin position="1"/>
        <end position="18"/>
    </location>
</feature>
<evidence type="ECO:0000256" key="1">
    <source>
        <dbReference type="ARBA" id="ARBA00001231"/>
    </source>
</evidence>
<dbReference type="InterPro" id="IPR004866">
    <property type="entry name" value="CHB/HEX_N_dom"/>
</dbReference>
<keyword evidence="12" id="KW-1185">Reference proteome</keyword>
<dbReference type="PANTHER" id="PTHR22600:SF57">
    <property type="entry name" value="BETA-N-ACETYLHEXOSAMINIDASE"/>
    <property type="match status" value="1"/>
</dbReference>
<dbReference type="PANTHER" id="PTHR22600">
    <property type="entry name" value="BETA-HEXOSAMINIDASE"/>
    <property type="match status" value="1"/>
</dbReference>
<evidence type="ECO:0000256" key="7">
    <source>
        <dbReference type="ARBA" id="ARBA00033000"/>
    </source>
</evidence>
<dbReference type="Pfam" id="PF00728">
    <property type="entry name" value="Glyco_hydro_20"/>
    <property type="match status" value="1"/>
</dbReference>
<dbReference type="SUPFAM" id="SSF51445">
    <property type="entry name" value="(Trans)glycosidases"/>
    <property type="match status" value="1"/>
</dbReference>
<dbReference type="SUPFAM" id="SSF49384">
    <property type="entry name" value="Carbohydrate-binding domain"/>
    <property type="match status" value="1"/>
</dbReference>
<dbReference type="RefSeq" id="WP_139011496.1">
    <property type="nucleotide sequence ID" value="NZ_VBSN01000027.1"/>
</dbReference>
<organism evidence="11 12">
    <name type="scientific">Dyadobacter flavalbus</name>
    <dbReference type="NCBI Taxonomy" id="2579942"/>
    <lineage>
        <taxon>Bacteria</taxon>
        <taxon>Pseudomonadati</taxon>
        <taxon>Bacteroidota</taxon>
        <taxon>Cytophagia</taxon>
        <taxon>Cytophagales</taxon>
        <taxon>Spirosomataceae</taxon>
        <taxon>Dyadobacter</taxon>
    </lineage>
</organism>
<feature type="chain" id="PRO_5024303185" description="beta-N-acetylhexosaminidase" evidence="9">
    <location>
        <begin position="19"/>
        <end position="868"/>
    </location>
</feature>
<keyword evidence="9" id="KW-0732">Signal</keyword>
<evidence type="ECO:0000256" key="3">
    <source>
        <dbReference type="ARBA" id="ARBA00012663"/>
    </source>
</evidence>
<dbReference type="EC" id="3.2.1.52" evidence="3"/>
<gene>
    <name evidence="11" type="ORF">FEM33_07810</name>
</gene>
<comment type="caution">
    <text evidence="11">The sequence shown here is derived from an EMBL/GenBank/DDBJ whole genome shotgun (WGS) entry which is preliminary data.</text>
</comment>
<dbReference type="EMBL" id="VBSN01000027">
    <property type="protein sequence ID" value="KAA6440484.1"/>
    <property type="molecule type" value="Genomic_DNA"/>
</dbReference>
<sequence>MKKIVLFQLVVLSIILLAGCGQSGGVSKEQAEKIGISWKLVSNFVEPAGTFEAKFTIRNGSDFTMDGSNWALFFNMSPRPIQTNKTPQPATVEHINGDWYKMVPSKDFKLNSGDSIVINYRGTDAVIKETDAPLGLYFVFYDKEGKEKDIVQVADYSIEPFTTKEQILRGKNDRRQIPTAETRYKDNLAFTKIGAEQLLKIIPSPVKINAGSGTFALSSKSHIFYQEGLENEARFMAAKLKTLSGTDFTIKNGLPANGTADSSAIVLRTDKITVNGIAKEAYHLGIDQKGITISGSDAAGVFYGIQSLLQLVPTANYQKAGNTINLGYVQVEDAPRFHFRSLHLDVARNFQTKESVKRILDLLASYKVNHLLFYITEDEGWRVEIDGLPELTEIGSQRSHTAGMNVSALHPSYGSGPVANDEGKYGSSHYTKADFIEILKYANERHIKVIPELNFPGHALAAIKSMEARYDRLMKEGKEKEANEYRLIDPEDKSVYISAQGYKNNVVSVARESTYHFYEKVVDEIAKLYKQAGLTMDTFHTGGDEVAEGVWTKSPMAAKLMKENPNIKDAKNLQSYFFGKLLPRLEKRNLKVHGWEEVALTKTPEGIYLPNPEFAKRPVVPYIWNNIFDVDLGNRLANAGYQVVFCNVTNFYFDMSYNNDPKEPGLYWGGFVDTRDNWAFAPFNMFRTTEENALGKPLKEEFVGKQLLKPEARKNVLGIEAQLWSETIKGRDMMEYSVLPKLLGFSESAWSPERKWENVADAAARGKMIMEGWNIFANSIAQKHLPRLKYVNGGYNYRLPMPGAVVENGMLKANVELPGLDIRYTTDGSEPTTTSPAYAAPVKVSGTVKLKSFDLAGRSSRTSVVTAN</sequence>
<dbReference type="GO" id="GO:0030203">
    <property type="term" value="P:glycosaminoglycan metabolic process"/>
    <property type="evidence" value="ECO:0007669"/>
    <property type="project" value="TreeGrafter"/>
</dbReference>
<dbReference type="SUPFAM" id="SSF81296">
    <property type="entry name" value="E set domains"/>
    <property type="match status" value="1"/>
</dbReference>
<dbReference type="InterPro" id="IPR014756">
    <property type="entry name" value="Ig_E-set"/>
</dbReference>
<dbReference type="InterPro" id="IPR004867">
    <property type="entry name" value="CHB_C_dom"/>
</dbReference>
<dbReference type="InterPro" id="IPR013783">
    <property type="entry name" value="Ig-like_fold"/>
</dbReference>
<dbReference type="PRINTS" id="PR00738">
    <property type="entry name" value="GLHYDRLASE20"/>
</dbReference>
<dbReference type="Gene3D" id="3.20.20.80">
    <property type="entry name" value="Glycosidases"/>
    <property type="match status" value="1"/>
</dbReference>
<evidence type="ECO:0000256" key="9">
    <source>
        <dbReference type="SAM" id="SignalP"/>
    </source>
</evidence>
<dbReference type="GO" id="GO:0016020">
    <property type="term" value="C:membrane"/>
    <property type="evidence" value="ECO:0007669"/>
    <property type="project" value="TreeGrafter"/>
</dbReference>
<dbReference type="InterPro" id="IPR025705">
    <property type="entry name" value="Beta_hexosaminidase_sua/sub"/>
</dbReference>
<protein>
    <recommendedName>
        <fullName evidence="3">beta-N-acetylhexosaminidase</fullName>
        <ecNumber evidence="3">3.2.1.52</ecNumber>
    </recommendedName>
    <alternativeName>
        <fullName evidence="6">Beta-N-acetylhexosaminidase</fullName>
    </alternativeName>
    <alternativeName>
        <fullName evidence="7">N-acetyl-beta-glucosaminidase</fullName>
    </alternativeName>
</protein>
<dbReference type="GO" id="GO:0004563">
    <property type="term" value="F:beta-N-acetylhexosaminidase activity"/>
    <property type="evidence" value="ECO:0007669"/>
    <property type="project" value="UniProtKB-EC"/>
</dbReference>
<dbReference type="Pfam" id="PF03173">
    <property type="entry name" value="CHB_HEX"/>
    <property type="match status" value="1"/>
</dbReference>
<dbReference type="InterPro" id="IPR029018">
    <property type="entry name" value="Hex-like_dom2"/>
</dbReference>
<comment type="similarity">
    <text evidence="2">Belongs to the glycosyl hydrolase 20 family.</text>
</comment>
<dbReference type="Gene3D" id="2.60.40.10">
    <property type="entry name" value="Immunoglobulins"/>
    <property type="match status" value="1"/>
</dbReference>
<evidence type="ECO:0000256" key="6">
    <source>
        <dbReference type="ARBA" id="ARBA00030512"/>
    </source>
</evidence>
<dbReference type="OrthoDB" id="9763537at2"/>
<dbReference type="InterPro" id="IPR015883">
    <property type="entry name" value="Glyco_hydro_20_cat"/>
</dbReference>